<feature type="domain" description="Multidrug resistance protein MdtA-like barrel-sandwich hybrid" evidence="6">
    <location>
        <begin position="72"/>
        <end position="209"/>
    </location>
</feature>
<evidence type="ECO:0000256" key="3">
    <source>
        <dbReference type="SAM" id="Coils"/>
    </source>
</evidence>
<dbReference type="Pfam" id="PF25944">
    <property type="entry name" value="Beta-barrel_RND"/>
    <property type="match status" value="1"/>
</dbReference>
<dbReference type="InterPro" id="IPR006143">
    <property type="entry name" value="RND_pump_MFP"/>
</dbReference>
<comment type="similarity">
    <text evidence="2">Belongs to the membrane fusion protein (MFP) (TC 8.A.1) family.</text>
</comment>
<dbReference type="Gene3D" id="1.10.287.470">
    <property type="entry name" value="Helix hairpin bin"/>
    <property type="match status" value="1"/>
</dbReference>
<dbReference type="Pfam" id="PF25967">
    <property type="entry name" value="RND-MFP_C"/>
    <property type="match status" value="1"/>
</dbReference>
<sequence>MTQLFQQNNMYKPAGFLYTMLLLAVLSGCASSSAKTENAGMPPAELPVLKVAAVPATTYREYNATLEGKVNVEIRPQVDGYLDKIYVDEGAYVKAGQPLFRINERTYQEQLSNASASLQAAKANEEKAEVEVNRLTPLVQNNVVSDVQLKTANAAYQAAKANVAQAQAMVSNARINLGYTLITAPVSGYIGRIPFKTGSLVGRGETQALTMLSDVNEVYAYFSMSEIDFLQFKNKTEGKTVQDKVKKLPPVELVLADNSVYQEKGRIETIEGQFDKNIGAISFRAVFPNASGLLRSGNTGRVKIPEQFASALLIPQEATFELQDKVFVFTVGDSNKVASKPITVSGKNGSYYFVEKGVQPGERIVYTGLDRLRDGAVIAPQMMSMDSLLKLKPL</sequence>
<keyword evidence="4" id="KW-0732">Signal</keyword>
<dbReference type="GO" id="GO:0046677">
    <property type="term" value="P:response to antibiotic"/>
    <property type="evidence" value="ECO:0007669"/>
    <property type="project" value="TreeGrafter"/>
</dbReference>
<evidence type="ECO:0000313" key="9">
    <source>
        <dbReference type="EMBL" id="MVT40112.1"/>
    </source>
</evidence>
<keyword evidence="3" id="KW-0175">Coiled coil</keyword>
<comment type="caution">
    <text evidence="9">The sequence shown here is derived from an EMBL/GenBank/DDBJ whole genome shotgun (WGS) entry which is preliminary data.</text>
</comment>
<organism evidence="9 10">
    <name type="scientific">Chitinophaga oryziterrae</name>
    <dbReference type="NCBI Taxonomy" id="1031224"/>
    <lineage>
        <taxon>Bacteria</taxon>
        <taxon>Pseudomonadati</taxon>
        <taxon>Bacteroidota</taxon>
        <taxon>Chitinophagia</taxon>
        <taxon>Chitinophagales</taxon>
        <taxon>Chitinophagaceae</taxon>
        <taxon>Chitinophaga</taxon>
    </lineage>
</organism>
<dbReference type="InterPro" id="IPR058627">
    <property type="entry name" value="MdtA-like_C"/>
</dbReference>
<dbReference type="Gene3D" id="2.40.420.20">
    <property type="match status" value="1"/>
</dbReference>
<proteinExistence type="inferred from homology"/>
<dbReference type="NCBIfam" id="TIGR01730">
    <property type="entry name" value="RND_mfp"/>
    <property type="match status" value="1"/>
</dbReference>
<comment type="subcellular location">
    <subcellularLocation>
        <location evidence="1">Cell envelope</location>
    </subcellularLocation>
</comment>
<dbReference type="PANTHER" id="PTHR30158:SF23">
    <property type="entry name" value="MULTIDRUG RESISTANCE PROTEIN MEXA"/>
    <property type="match status" value="1"/>
</dbReference>
<evidence type="ECO:0000256" key="1">
    <source>
        <dbReference type="ARBA" id="ARBA00004196"/>
    </source>
</evidence>
<dbReference type="GO" id="GO:0022857">
    <property type="term" value="F:transmembrane transporter activity"/>
    <property type="evidence" value="ECO:0007669"/>
    <property type="project" value="InterPro"/>
</dbReference>
<dbReference type="Gene3D" id="2.40.30.170">
    <property type="match status" value="1"/>
</dbReference>
<dbReference type="Gene3D" id="2.40.50.100">
    <property type="match status" value="1"/>
</dbReference>
<dbReference type="EMBL" id="WRXO01000001">
    <property type="protein sequence ID" value="MVT40112.1"/>
    <property type="molecule type" value="Genomic_DNA"/>
</dbReference>
<evidence type="ECO:0000259" key="5">
    <source>
        <dbReference type="Pfam" id="PF25876"/>
    </source>
</evidence>
<dbReference type="AlphaFoldDB" id="A0A6N8J7F1"/>
<dbReference type="GO" id="GO:0005886">
    <property type="term" value="C:plasma membrane"/>
    <property type="evidence" value="ECO:0007669"/>
    <property type="project" value="TreeGrafter"/>
</dbReference>
<evidence type="ECO:0000259" key="6">
    <source>
        <dbReference type="Pfam" id="PF25917"/>
    </source>
</evidence>
<feature type="domain" description="Multidrug resistance protein MdtA-like alpha-helical hairpin" evidence="5">
    <location>
        <begin position="110"/>
        <end position="180"/>
    </location>
</feature>
<feature type="domain" description="Multidrug resistance protein MdtA-like C-terminal permuted SH3" evidence="8">
    <location>
        <begin position="311"/>
        <end position="371"/>
    </location>
</feature>
<evidence type="ECO:0000256" key="2">
    <source>
        <dbReference type="ARBA" id="ARBA00009477"/>
    </source>
</evidence>
<protein>
    <submittedName>
        <fullName evidence="9">Efflux RND transporter periplasmic adaptor subunit</fullName>
    </submittedName>
</protein>
<evidence type="ECO:0000313" key="10">
    <source>
        <dbReference type="Proteomes" id="UP000468388"/>
    </source>
</evidence>
<gene>
    <name evidence="9" type="ORF">GO495_05920</name>
</gene>
<dbReference type="InterPro" id="IPR058625">
    <property type="entry name" value="MdtA-like_BSH"/>
</dbReference>
<dbReference type="Pfam" id="PF25876">
    <property type="entry name" value="HH_MFP_RND"/>
    <property type="match status" value="1"/>
</dbReference>
<dbReference type="OrthoDB" id="9801814at2"/>
<dbReference type="GO" id="GO:0030313">
    <property type="term" value="C:cell envelope"/>
    <property type="evidence" value="ECO:0007669"/>
    <property type="project" value="UniProtKB-SubCell"/>
</dbReference>
<dbReference type="InterPro" id="IPR058626">
    <property type="entry name" value="MdtA-like_b-barrel"/>
</dbReference>
<dbReference type="RefSeq" id="WP_157298742.1">
    <property type="nucleotide sequence ID" value="NZ_BAAAZB010000005.1"/>
</dbReference>
<dbReference type="PANTHER" id="PTHR30158">
    <property type="entry name" value="ACRA/E-RELATED COMPONENT OF DRUG EFFLUX TRANSPORTER"/>
    <property type="match status" value="1"/>
</dbReference>
<dbReference type="Pfam" id="PF25917">
    <property type="entry name" value="BSH_RND"/>
    <property type="match status" value="1"/>
</dbReference>
<feature type="coiled-coil region" evidence="3">
    <location>
        <begin position="104"/>
        <end position="176"/>
    </location>
</feature>
<evidence type="ECO:0000259" key="8">
    <source>
        <dbReference type="Pfam" id="PF25967"/>
    </source>
</evidence>
<dbReference type="Proteomes" id="UP000468388">
    <property type="component" value="Unassembled WGS sequence"/>
</dbReference>
<reference evidence="9 10" key="1">
    <citation type="submission" date="2019-12" db="EMBL/GenBank/DDBJ databases">
        <title>The draft genomic sequence of strain Chitinophaga oryziterrae JCM 16595.</title>
        <authorList>
            <person name="Zhang X."/>
        </authorList>
    </citation>
    <scope>NUCLEOTIDE SEQUENCE [LARGE SCALE GENOMIC DNA]</scope>
    <source>
        <strain evidence="9 10">JCM 16595</strain>
    </source>
</reference>
<evidence type="ECO:0000256" key="4">
    <source>
        <dbReference type="SAM" id="SignalP"/>
    </source>
</evidence>
<evidence type="ECO:0000259" key="7">
    <source>
        <dbReference type="Pfam" id="PF25944"/>
    </source>
</evidence>
<feature type="chain" id="PRO_5026649286" evidence="4">
    <location>
        <begin position="35"/>
        <end position="394"/>
    </location>
</feature>
<name>A0A6N8J7F1_9BACT</name>
<dbReference type="SUPFAM" id="SSF111369">
    <property type="entry name" value="HlyD-like secretion proteins"/>
    <property type="match status" value="1"/>
</dbReference>
<feature type="domain" description="Multidrug resistance protein MdtA-like beta-barrel" evidence="7">
    <location>
        <begin position="218"/>
        <end position="305"/>
    </location>
</feature>
<keyword evidence="10" id="KW-1185">Reference proteome</keyword>
<dbReference type="InterPro" id="IPR058624">
    <property type="entry name" value="MdtA-like_HH"/>
</dbReference>
<feature type="signal peptide" evidence="4">
    <location>
        <begin position="1"/>
        <end position="34"/>
    </location>
</feature>
<accession>A0A6N8J7F1</accession>